<dbReference type="PANTHER" id="PTHR46354:SF7">
    <property type="entry name" value="PROTEIN DOG1-LIKE 1"/>
    <property type="match status" value="1"/>
</dbReference>
<keyword evidence="3" id="KW-1185">Reference proteome</keyword>
<feature type="domain" description="DOG1" evidence="1">
    <location>
        <begin position="6"/>
        <end position="226"/>
    </location>
</feature>
<dbReference type="EMBL" id="JAVXUP010001143">
    <property type="protein sequence ID" value="KAK3015462.1"/>
    <property type="molecule type" value="Genomic_DNA"/>
</dbReference>
<dbReference type="PROSITE" id="PS51806">
    <property type="entry name" value="DOG1"/>
    <property type="match status" value="1"/>
</dbReference>
<dbReference type="InterPro" id="IPR051886">
    <property type="entry name" value="Seed_Dev/Stress_Resp_Reg"/>
</dbReference>
<gene>
    <name evidence="2" type="ORF">RJ639_006824</name>
</gene>
<organism evidence="2 3">
    <name type="scientific">Escallonia herrerae</name>
    <dbReference type="NCBI Taxonomy" id="1293975"/>
    <lineage>
        <taxon>Eukaryota</taxon>
        <taxon>Viridiplantae</taxon>
        <taxon>Streptophyta</taxon>
        <taxon>Embryophyta</taxon>
        <taxon>Tracheophyta</taxon>
        <taxon>Spermatophyta</taxon>
        <taxon>Magnoliopsida</taxon>
        <taxon>eudicotyledons</taxon>
        <taxon>Gunneridae</taxon>
        <taxon>Pentapetalae</taxon>
        <taxon>asterids</taxon>
        <taxon>campanulids</taxon>
        <taxon>Escalloniales</taxon>
        <taxon>Escalloniaceae</taxon>
        <taxon>Escallonia</taxon>
    </lineage>
</organism>
<dbReference type="GO" id="GO:0043565">
    <property type="term" value="F:sequence-specific DNA binding"/>
    <property type="evidence" value="ECO:0007669"/>
    <property type="project" value="InterPro"/>
</dbReference>
<evidence type="ECO:0000259" key="1">
    <source>
        <dbReference type="PROSITE" id="PS51806"/>
    </source>
</evidence>
<evidence type="ECO:0000313" key="2">
    <source>
        <dbReference type="EMBL" id="KAK3015462.1"/>
    </source>
</evidence>
<accession>A0AA88VUW4</accession>
<dbReference type="Proteomes" id="UP001188597">
    <property type="component" value="Unassembled WGS sequence"/>
</dbReference>
<sequence length="325" mass="37041">MTTFNQDPFVSCFQNWIAQQRSDLEDLRHAITSNPNDERLHLLAEKIIKHFEEYHQNRAVLAQQDAPSFFSPSWCTSFESSFLWIGGCRPSVFIRLVYSLLGSELEAQLWQLFQGGRKGNLGEISPCQLNSINSLHRKTENIADEPLAMIANNCSEIGESNQEVNQALDAHAFALARILEDADKFRLNILKELIQILTPLQAVDLLVASMKLHLSIHEWGKRRNSHMEIITMFVMKLLRCTGLTVEPLVLRIFTKKSISLGNLSWNFPYSLIAHSLAKSSAGFRQVTTVIMRLVLSSLELRFKGEVLYVPTYDLGLIDNWHQNTL</sequence>
<dbReference type="PANTHER" id="PTHR46354">
    <property type="entry name" value="DOG1 DOMAIN-CONTAINING PROTEIN"/>
    <property type="match status" value="1"/>
</dbReference>
<dbReference type="GO" id="GO:0006351">
    <property type="term" value="P:DNA-templated transcription"/>
    <property type="evidence" value="ECO:0007669"/>
    <property type="project" value="InterPro"/>
</dbReference>
<reference evidence="2" key="1">
    <citation type="submission" date="2022-12" db="EMBL/GenBank/DDBJ databases">
        <title>Draft genome assemblies for two species of Escallonia (Escalloniales).</title>
        <authorList>
            <person name="Chanderbali A."/>
            <person name="Dervinis C."/>
            <person name="Anghel I."/>
            <person name="Soltis D."/>
            <person name="Soltis P."/>
            <person name="Zapata F."/>
        </authorList>
    </citation>
    <scope>NUCLEOTIDE SEQUENCE</scope>
    <source>
        <strain evidence="2">UCBG64.0493</strain>
        <tissue evidence="2">Leaf</tissue>
    </source>
</reference>
<protein>
    <recommendedName>
        <fullName evidence="1">DOG1 domain-containing protein</fullName>
    </recommendedName>
</protein>
<dbReference type="Pfam" id="PF14144">
    <property type="entry name" value="DOG1"/>
    <property type="match status" value="1"/>
</dbReference>
<comment type="caution">
    <text evidence="2">The sequence shown here is derived from an EMBL/GenBank/DDBJ whole genome shotgun (WGS) entry which is preliminary data.</text>
</comment>
<proteinExistence type="predicted"/>
<name>A0AA88VUW4_9ASTE</name>
<dbReference type="AlphaFoldDB" id="A0AA88VUW4"/>
<dbReference type="InterPro" id="IPR025422">
    <property type="entry name" value="TGA_domain"/>
</dbReference>
<evidence type="ECO:0000313" key="3">
    <source>
        <dbReference type="Proteomes" id="UP001188597"/>
    </source>
</evidence>